<dbReference type="RefSeq" id="WP_269906411.1">
    <property type="nucleotide sequence ID" value="NZ_JAPFQA010000007.1"/>
</dbReference>
<evidence type="ECO:0000256" key="1">
    <source>
        <dbReference type="ARBA" id="ARBA00004903"/>
    </source>
</evidence>
<protein>
    <recommendedName>
        <fullName evidence="3">dihydrofolate reductase</fullName>
        <ecNumber evidence="3">1.5.1.3</ecNumber>
    </recommendedName>
</protein>
<keyword evidence="4" id="KW-0554">One-carbon metabolism</keyword>
<evidence type="ECO:0000256" key="4">
    <source>
        <dbReference type="ARBA" id="ARBA00022563"/>
    </source>
</evidence>
<evidence type="ECO:0000259" key="9">
    <source>
        <dbReference type="PROSITE" id="PS51330"/>
    </source>
</evidence>
<comment type="similarity">
    <text evidence="2 8">Belongs to the dihydrofolate reductase family.</text>
</comment>
<evidence type="ECO:0000256" key="5">
    <source>
        <dbReference type="ARBA" id="ARBA00022857"/>
    </source>
</evidence>
<comment type="pathway">
    <text evidence="1">Cofactor biosynthesis; tetrahydrofolate biosynthesis; 5,6,7,8-tetrahydrofolate from 7,8-dihydrofolate: step 1/1.</text>
</comment>
<reference evidence="10" key="1">
    <citation type="submission" date="2022-11" db="EMBL/GenBank/DDBJ databases">
        <authorList>
            <person name="Coimbra C."/>
        </authorList>
    </citation>
    <scope>NUCLEOTIDE SEQUENCE</scope>
    <source>
        <strain evidence="10">Jales19</strain>
    </source>
</reference>
<gene>
    <name evidence="10" type="ORF">OOJ09_17715</name>
</gene>
<dbReference type="SUPFAM" id="SSF53597">
    <property type="entry name" value="Dihydrofolate reductase-like"/>
    <property type="match status" value="1"/>
</dbReference>
<evidence type="ECO:0000256" key="7">
    <source>
        <dbReference type="ARBA" id="ARBA00025067"/>
    </source>
</evidence>
<dbReference type="InterPro" id="IPR024072">
    <property type="entry name" value="DHFR-like_dom_sf"/>
</dbReference>
<evidence type="ECO:0000256" key="6">
    <source>
        <dbReference type="ARBA" id="ARBA00023002"/>
    </source>
</evidence>
<keyword evidence="11" id="KW-1185">Reference proteome</keyword>
<evidence type="ECO:0000256" key="3">
    <source>
        <dbReference type="ARBA" id="ARBA00012856"/>
    </source>
</evidence>
<keyword evidence="5" id="KW-0521">NADP</keyword>
<dbReference type="Gene3D" id="3.40.430.10">
    <property type="entry name" value="Dihydrofolate Reductase, subunit A"/>
    <property type="match status" value="1"/>
</dbReference>
<dbReference type="PANTHER" id="PTHR48069">
    <property type="entry name" value="DIHYDROFOLATE REDUCTASE"/>
    <property type="match status" value="1"/>
</dbReference>
<dbReference type="PROSITE" id="PS00075">
    <property type="entry name" value="DHFR_1"/>
    <property type="match status" value="1"/>
</dbReference>
<dbReference type="InterPro" id="IPR012259">
    <property type="entry name" value="DHFR"/>
</dbReference>
<dbReference type="PRINTS" id="PR00070">
    <property type="entry name" value="DHFR"/>
</dbReference>
<sequence>MVANKLQMPSATSIVARSYPDHVIGIENKLPWHLATDLRHFRKRTEGHAIIMGRRTFESIGRPLPKRENIVLSRTPLEDARGIKWAKDIETALLLADVYSICNFQKQFFVIGGERIYGEFRKYINKVYLTEVFARINGDAKFDWEFDRKQWRYYKEKEYVKSDVDDYPFRITTLVRLKPEHRFEATDRLLRADPQVASFLNKYSSMIATAQTHTAEEEQLSLL</sequence>
<dbReference type="InterPro" id="IPR017925">
    <property type="entry name" value="DHFR_CS"/>
</dbReference>
<dbReference type="Proteomes" id="UP001152178">
    <property type="component" value="Unassembled WGS sequence"/>
</dbReference>
<keyword evidence="6" id="KW-0560">Oxidoreductase</keyword>
<comment type="function">
    <text evidence="7">Key enzyme in folate metabolism. Catalyzes an essential reaction for de novo glycine and purine synthesis, and for DNA precursor synthesis.</text>
</comment>
<evidence type="ECO:0000313" key="10">
    <source>
        <dbReference type="EMBL" id="MCZ8546030.1"/>
    </source>
</evidence>
<dbReference type="EC" id="1.5.1.3" evidence="3"/>
<organism evidence="10 11">
    <name type="scientific">Mesorhizobium qingshengii</name>
    <dbReference type="NCBI Taxonomy" id="1165689"/>
    <lineage>
        <taxon>Bacteria</taxon>
        <taxon>Pseudomonadati</taxon>
        <taxon>Pseudomonadota</taxon>
        <taxon>Alphaproteobacteria</taxon>
        <taxon>Hyphomicrobiales</taxon>
        <taxon>Phyllobacteriaceae</taxon>
        <taxon>Mesorhizobium</taxon>
    </lineage>
</organism>
<dbReference type="Pfam" id="PF00186">
    <property type="entry name" value="DHFR_1"/>
    <property type="match status" value="1"/>
</dbReference>
<dbReference type="PROSITE" id="PS51330">
    <property type="entry name" value="DHFR_2"/>
    <property type="match status" value="1"/>
</dbReference>
<feature type="domain" description="DHFR" evidence="9">
    <location>
        <begin position="10"/>
        <end position="176"/>
    </location>
</feature>
<evidence type="ECO:0000256" key="8">
    <source>
        <dbReference type="RuleBase" id="RU004474"/>
    </source>
</evidence>
<accession>A0ABT4QWP3</accession>
<evidence type="ECO:0000313" key="11">
    <source>
        <dbReference type="Proteomes" id="UP001152178"/>
    </source>
</evidence>
<name>A0ABT4QWP3_9HYPH</name>
<dbReference type="CDD" id="cd00209">
    <property type="entry name" value="DHFR"/>
    <property type="match status" value="1"/>
</dbReference>
<dbReference type="EMBL" id="JAPFQA010000007">
    <property type="protein sequence ID" value="MCZ8546030.1"/>
    <property type="molecule type" value="Genomic_DNA"/>
</dbReference>
<evidence type="ECO:0000256" key="2">
    <source>
        <dbReference type="ARBA" id="ARBA00009539"/>
    </source>
</evidence>
<comment type="caution">
    <text evidence="10">The sequence shown here is derived from an EMBL/GenBank/DDBJ whole genome shotgun (WGS) entry which is preliminary data.</text>
</comment>
<dbReference type="PANTHER" id="PTHR48069:SF3">
    <property type="entry name" value="DIHYDROFOLATE REDUCTASE"/>
    <property type="match status" value="1"/>
</dbReference>
<dbReference type="InterPro" id="IPR001796">
    <property type="entry name" value="DHFR_dom"/>
</dbReference>
<proteinExistence type="inferred from homology"/>